<comment type="similarity">
    <text evidence="1 2">Belongs to the metallophosphoesterase superfamily. YfcE family.</text>
</comment>
<dbReference type="EMBL" id="JWHR01000032">
    <property type="protein sequence ID" value="KHS58458.1"/>
    <property type="molecule type" value="Genomic_DNA"/>
</dbReference>
<comment type="cofactor">
    <cofactor evidence="2">
        <name>a divalent metal cation</name>
        <dbReference type="ChEBI" id="CHEBI:60240"/>
    </cofactor>
</comment>
<organism evidence="4 5">
    <name type="scientific">Terrisporobacter othiniensis</name>
    <dbReference type="NCBI Taxonomy" id="1577792"/>
    <lineage>
        <taxon>Bacteria</taxon>
        <taxon>Bacillati</taxon>
        <taxon>Bacillota</taxon>
        <taxon>Clostridia</taxon>
        <taxon>Peptostreptococcales</taxon>
        <taxon>Peptostreptococcaceae</taxon>
        <taxon>Terrisporobacter</taxon>
    </lineage>
</organism>
<dbReference type="Proteomes" id="UP000031189">
    <property type="component" value="Unassembled WGS sequence"/>
</dbReference>
<dbReference type="NCBIfam" id="TIGR00040">
    <property type="entry name" value="yfcE"/>
    <property type="match status" value="1"/>
</dbReference>
<protein>
    <recommendedName>
        <fullName evidence="2">Phosphoesterase</fullName>
        <ecNumber evidence="2">3.1.4.-</ecNumber>
    </recommendedName>
</protein>
<keyword evidence="2" id="KW-0479">Metal-binding</keyword>
<dbReference type="Gene3D" id="3.60.21.10">
    <property type="match status" value="1"/>
</dbReference>
<dbReference type="Pfam" id="PF12850">
    <property type="entry name" value="Metallophos_2"/>
    <property type="match status" value="1"/>
</dbReference>
<sequence>MRIAVISDIHSNIYALEAVLGDIENRNVDLVVCTGDLVGYGTRPNEVINTIRKNKVLTIMGNYDDAIGNYKILCGCDYPDPKDAQKAGLSMQFTSSKTTDENKKYLSNLPKESTLTFNNKTIKLVHGSTRFINEYLKENSEEAKEVMSELSEDILVCGHTHIPYAKYYGEKLLINAGSVGKPKTNNPKANYVIIEINNEDNLSNSKSLAEVEIIEVNYDFEKAAKEIEENNILPNDFARLIREGSAK</sequence>
<dbReference type="GO" id="GO:0046872">
    <property type="term" value="F:metal ion binding"/>
    <property type="evidence" value="ECO:0007669"/>
    <property type="project" value="UniProtKB-KW"/>
</dbReference>
<evidence type="ECO:0000313" key="5">
    <source>
        <dbReference type="Proteomes" id="UP000031189"/>
    </source>
</evidence>
<dbReference type="GO" id="GO:0005737">
    <property type="term" value="C:cytoplasm"/>
    <property type="evidence" value="ECO:0007669"/>
    <property type="project" value="TreeGrafter"/>
</dbReference>
<keyword evidence="5" id="KW-1185">Reference proteome</keyword>
<dbReference type="AlphaFoldDB" id="A0A0B3W094"/>
<dbReference type="RefSeq" id="WP_039678402.1">
    <property type="nucleotide sequence ID" value="NZ_JAXECK010000026.1"/>
</dbReference>
<dbReference type="InterPro" id="IPR050126">
    <property type="entry name" value="Ap4A_hydrolase"/>
</dbReference>
<dbReference type="InterPro" id="IPR029052">
    <property type="entry name" value="Metallo-depent_PP-like"/>
</dbReference>
<dbReference type="InterPro" id="IPR024654">
    <property type="entry name" value="Calcineurin-like_PHP_lpxH"/>
</dbReference>
<comment type="caution">
    <text evidence="4">The sequence shown here is derived from an EMBL/GenBank/DDBJ whole genome shotgun (WGS) entry which is preliminary data.</text>
</comment>
<dbReference type="PIRSF" id="PIRSF000883">
    <property type="entry name" value="Pesterase_MJ0912"/>
    <property type="match status" value="1"/>
</dbReference>
<name>A0A0B3W094_9FIRM</name>
<dbReference type="SUPFAM" id="SSF56300">
    <property type="entry name" value="Metallo-dependent phosphatases"/>
    <property type="match status" value="1"/>
</dbReference>
<proteinExistence type="inferred from homology"/>
<dbReference type="PANTHER" id="PTHR42850">
    <property type="entry name" value="METALLOPHOSPHOESTERASE"/>
    <property type="match status" value="1"/>
</dbReference>
<dbReference type="OrthoDB" id="9800565at2"/>
<dbReference type="GO" id="GO:0016791">
    <property type="term" value="F:phosphatase activity"/>
    <property type="evidence" value="ECO:0007669"/>
    <property type="project" value="TreeGrafter"/>
</dbReference>
<evidence type="ECO:0000256" key="1">
    <source>
        <dbReference type="ARBA" id="ARBA00008950"/>
    </source>
</evidence>
<dbReference type="InterPro" id="IPR011152">
    <property type="entry name" value="Pesterase_MJ0912"/>
</dbReference>
<evidence type="ECO:0000313" key="4">
    <source>
        <dbReference type="EMBL" id="KHS58458.1"/>
    </source>
</evidence>
<feature type="domain" description="Calcineurin-like phosphoesterase" evidence="3">
    <location>
        <begin position="1"/>
        <end position="198"/>
    </location>
</feature>
<reference evidence="4 5" key="1">
    <citation type="submission" date="2014-12" db="EMBL/GenBank/DDBJ databases">
        <title>Draft genome sequence of Terrisporobacter sp. 08-306576, isolated from the blood culture of a bacteremia patient.</title>
        <authorList>
            <person name="Lund L.C."/>
            <person name="Sydenham T.V."/>
            <person name="Hogh S.V."/>
            <person name="Skov M.N."/>
            <person name="Kemp M."/>
            <person name="Justesen U.S."/>
        </authorList>
    </citation>
    <scope>NUCLEOTIDE SEQUENCE [LARGE SCALE GENOMIC DNA]</scope>
    <source>
        <strain evidence="4 5">08-306576</strain>
    </source>
</reference>
<dbReference type="PANTHER" id="PTHR42850:SF2">
    <property type="entry name" value="BLL5683 PROTEIN"/>
    <property type="match status" value="1"/>
</dbReference>
<gene>
    <name evidence="4" type="ORF">QX51_02875</name>
</gene>
<evidence type="ECO:0000259" key="3">
    <source>
        <dbReference type="Pfam" id="PF12850"/>
    </source>
</evidence>
<dbReference type="STRING" id="1577792.QX51_02875"/>
<accession>A0A0B3W094</accession>
<evidence type="ECO:0000256" key="2">
    <source>
        <dbReference type="RuleBase" id="RU362039"/>
    </source>
</evidence>
<dbReference type="EC" id="3.1.4.-" evidence="2"/>
<dbReference type="InterPro" id="IPR000979">
    <property type="entry name" value="Phosphodiesterase_MJ0936/Vps29"/>
</dbReference>